<dbReference type="KEGG" id="mng:MNEG_6180"/>
<feature type="transmembrane region" description="Helical" evidence="9">
    <location>
        <begin position="57"/>
        <end position="79"/>
    </location>
</feature>
<dbReference type="GO" id="GO:0016020">
    <property type="term" value="C:membrane"/>
    <property type="evidence" value="ECO:0007669"/>
    <property type="project" value="UniProtKB-SubCell"/>
</dbReference>
<dbReference type="NCBIfam" id="TIGR00879">
    <property type="entry name" value="SP"/>
    <property type="match status" value="1"/>
</dbReference>
<name>A0A0D2N7G5_9CHLO</name>
<comment type="similarity">
    <text evidence="2 7">Belongs to the major facilitator superfamily. Sugar transporter (TC 2.A.1.1) family.</text>
</comment>
<evidence type="ECO:0000256" key="9">
    <source>
        <dbReference type="SAM" id="Phobius"/>
    </source>
</evidence>
<dbReference type="GO" id="GO:0005737">
    <property type="term" value="C:cytoplasm"/>
    <property type="evidence" value="ECO:0007669"/>
    <property type="project" value="UniProtKB-ARBA"/>
</dbReference>
<protein>
    <recommendedName>
        <fullName evidence="10">Major facilitator superfamily (MFS) profile domain-containing protein</fullName>
    </recommendedName>
</protein>
<dbReference type="CDD" id="cd17362">
    <property type="entry name" value="MFS_GLUT10_12_Class3_like"/>
    <property type="match status" value="1"/>
</dbReference>
<evidence type="ECO:0000256" key="2">
    <source>
        <dbReference type="ARBA" id="ARBA00010992"/>
    </source>
</evidence>
<dbReference type="RefSeq" id="XP_013900800.1">
    <property type="nucleotide sequence ID" value="XM_014045346.1"/>
</dbReference>
<dbReference type="FunFam" id="1.20.1250.20:FF:000118">
    <property type="entry name" value="D-xylose-proton symporter-like 3, chloroplastic"/>
    <property type="match status" value="1"/>
</dbReference>
<dbReference type="PRINTS" id="PR00171">
    <property type="entry name" value="SUGRTRNSPORT"/>
</dbReference>
<dbReference type="OrthoDB" id="537993at2759"/>
<feature type="domain" description="Major facilitator superfamily (MFS) profile" evidence="10">
    <location>
        <begin position="58"/>
        <end position="503"/>
    </location>
</feature>
<evidence type="ECO:0000256" key="4">
    <source>
        <dbReference type="ARBA" id="ARBA00022692"/>
    </source>
</evidence>
<keyword evidence="6 9" id="KW-0472">Membrane</keyword>
<reference evidence="11 12" key="1">
    <citation type="journal article" date="2013" name="BMC Genomics">
        <title>Reconstruction of the lipid metabolism for the microalga Monoraphidium neglectum from its genome sequence reveals characteristics suitable for biofuel production.</title>
        <authorList>
            <person name="Bogen C."/>
            <person name="Al-Dilaimi A."/>
            <person name="Albersmeier A."/>
            <person name="Wichmann J."/>
            <person name="Grundmann M."/>
            <person name="Rupp O."/>
            <person name="Lauersen K.J."/>
            <person name="Blifernez-Klassen O."/>
            <person name="Kalinowski J."/>
            <person name="Goesmann A."/>
            <person name="Mussgnug J.H."/>
            <person name="Kruse O."/>
        </authorList>
    </citation>
    <scope>NUCLEOTIDE SEQUENCE [LARGE SCALE GENOMIC DNA]</scope>
    <source>
        <strain evidence="11 12">SAG 48.87</strain>
    </source>
</reference>
<dbReference type="Pfam" id="PF00083">
    <property type="entry name" value="Sugar_tr"/>
    <property type="match status" value="1"/>
</dbReference>
<keyword evidence="4 9" id="KW-0812">Transmembrane</keyword>
<evidence type="ECO:0000256" key="1">
    <source>
        <dbReference type="ARBA" id="ARBA00004141"/>
    </source>
</evidence>
<feature type="transmembrane region" description="Helical" evidence="9">
    <location>
        <begin position="132"/>
        <end position="154"/>
    </location>
</feature>
<evidence type="ECO:0000256" key="8">
    <source>
        <dbReference type="SAM" id="MobiDB-lite"/>
    </source>
</evidence>
<organism evidence="11 12">
    <name type="scientific">Monoraphidium neglectum</name>
    <dbReference type="NCBI Taxonomy" id="145388"/>
    <lineage>
        <taxon>Eukaryota</taxon>
        <taxon>Viridiplantae</taxon>
        <taxon>Chlorophyta</taxon>
        <taxon>core chlorophytes</taxon>
        <taxon>Chlorophyceae</taxon>
        <taxon>CS clade</taxon>
        <taxon>Sphaeropleales</taxon>
        <taxon>Selenastraceae</taxon>
        <taxon>Monoraphidium</taxon>
    </lineage>
</organism>
<evidence type="ECO:0000256" key="5">
    <source>
        <dbReference type="ARBA" id="ARBA00022989"/>
    </source>
</evidence>
<dbReference type="InterPro" id="IPR003663">
    <property type="entry name" value="Sugar/inositol_transpt"/>
</dbReference>
<keyword evidence="12" id="KW-1185">Reference proteome</keyword>
<keyword evidence="3 7" id="KW-0813">Transport</keyword>
<feature type="transmembrane region" description="Helical" evidence="9">
    <location>
        <begin position="356"/>
        <end position="373"/>
    </location>
</feature>
<sequence>MTWSQADGRLQYRPLASRALPEAKEAAPLTEGAGGDPEAPLLDPLDHDTVDWRATGLCFLFPALGGLLFGYDIGATSGVLTSLTNPQLSGTDWSNLSAFQSGLVVSTSLLGALAGSLVALAAGNRLGRRTEILLAALLYGVSSASLGAADSLNWLLACRLGYGLGIGLAMHAAPAYIAETSPPTVRGLLISLKEAAIVGGILLGYFTGYVFADDVGGWRSMYACAAPLALALGLGMASLPESPRWLLLSGAGRDAAAAALARAEGARAADPRVVQAELDAMVTGAAADGGGGGGSQGGAKLLALFGEARYRRPLLIGSSLMLFQQITGQPSVLYYANQIFEKAGFSSGQEAAEVSVVLGAFKLLMTIVAVATVDKLGRRPLLLAGVSGMVVALLALGLAQGSGGGGGGAVAGVSVVALLLYVGCYQVSFGPISWLIVGEVFPLAVRSQAIALAAVMNYASNFGVSLALPTVQEAVGLPATYLGFAGVGVVALLSIYLTVPETKGKTLEEIEAMWSSGGTTAAAAIAAPKARDEGGSQ</sequence>
<dbReference type="InterPro" id="IPR005829">
    <property type="entry name" value="Sugar_transporter_CS"/>
</dbReference>
<dbReference type="GO" id="GO:0022857">
    <property type="term" value="F:transmembrane transporter activity"/>
    <property type="evidence" value="ECO:0007669"/>
    <property type="project" value="InterPro"/>
</dbReference>
<feature type="transmembrane region" description="Helical" evidence="9">
    <location>
        <begin position="449"/>
        <end position="468"/>
    </location>
</feature>
<dbReference type="EMBL" id="KK101201">
    <property type="protein sequence ID" value="KIZ01781.1"/>
    <property type="molecule type" value="Genomic_DNA"/>
</dbReference>
<feature type="region of interest" description="Disordered" evidence="8">
    <location>
        <begin position="23"/>
        <end position="42"/>
    </location>
</feature>
<feature type="transmembrane region" description="Helical" evidence="9">
    <location>
        <begin position="190"/>
        <end position="212"/>
    </location>
</feature>
<dbReference type="Proteomes" id="UP000054498">
    <property type="component" value="Unassembled WGS sequence"/>
</dbReference>
<dbReference type="InterPro" id="IPR005828">
    <property type="entry name" value="MFS_sugar_transport-like"/>
</dbReference>
<proteinExistence type="inferred from homology"/>
<dbReference type="Gene3D" id="1.20.1250.20">
    <property type="entry name" value="MFS general substrate transporter like domains"/>
    <property type="match status" value="1"/>
</dbReference>
<dbReference type="PANTHER" id="PTHR48023:SF4">
    <property type="entry name" value="D-XYLOSE-PROTON SYMPORTER-LIKE 2"/>
    <property type="match status" value="1"/>
</dbReference>
<comment type="subcellular location">
    <subcellularLocation>
        <location evidence="1">Membrane</location>
        <topology evidence="1">Multi-pass membrane protein</topology>
    </subcellularLocation>
</comment>
<dbReference type="SUPFAM" id="SSF103473">
    <property type="entry name" value="MFS general substrate transporter"/>
    <property type="match status" value="1"/>
</dbReference>
<evidence type="ECO:0000256" key="7">
    <source>
        <dbReference type="RuleBase" id="RU003346"/>
    </source>
</evidence>
<feature type="transmembrane region" description="Helical" evidence="9">
    <location>
        <begin position="99"/>
        <end position="120"/>
    </location>
</feature>
<evidence type="ECO:0000259" key="10">
    <source>
        <dbReference type="PROSITE" id="PS50850"/>
    </source>
</evidence>
<dbReference type="InterPro" id="IPR036259">
    <property type="entry name" value="MFS_trans_sf"/>
</dbReference>
<keyword evidence="5 9" id="KW-1133">Transmembrane helix</keyword>
<evidence type="ECO:0000256" key="3">
    <source>
        <dbReference type="ARBA" id="ARBA00022448"/>
    </source>
</evidence>
<evidence type="ECO:0000313" key="12">
    <source>
        <dbReference type="Proteomes" id="UP000054498"/>
    </source>
</evidence>
<feature type="transmembrane region" description="Helical" evidence="9">
    <location>
        <begin position="314"/>
        <end position="336"/>
    </location>
</feature>
<accession>A0A0D2N7G5</accession>
<dbReference type="AlphaFoldDB" id="A0A0D2N7G5"/>
<dbReference type="InterPro" id="IPR050820">
    <property type="entry name" value="MFS_Sugar_Transporter"/>
</dbReference>
<dbReference type="PANTHER" id="PTHR48023">
    <property type="entry name" value="D-XYLOSE-PROTON SYMPORTER-LIKE 2"/>
    <property type="match status" value="1"/>
</dbReference>
<feature type="transmembrane region" description="Helical" evidence="9">
    <location>
        <begin position="480"/>
        <end position="499"/>
    </location>
</feature>
<feature type="transmembrane region" description="Helical" evidence="9">
    <location>
        <begin position="380"/>
        <end position="399"/>
    </location>
</feature>
<dbReference type="GeneID" id="25739056"/>
<dbReference type="PROSITE" id="PS00216">
    <property type="entry name" value="SUGAR_TRANSPORT_1"/>
    <property type="match status" value="1"/>
</dbReference>
<gene>
    <name evidence="11" type="ORF">MNEG_6180</name>
</gene>
<dbReference type="PROSITE" id="PS50850">
    <property type="entry name" value="MFS"/>
    <property type="match status" value="1"/>
</dbReference>
<dbReference type="GO" id="GO:1904659">
    <property type="term" value="P:D-glucose transmembrane transport"/>
    <property type="evidence" value="ECO:0007669"/>
    <property type="project" value="UniProtKB-ARBA"/>
</dbReference>
<dbReference type="InterPro" id="IPR020846">
    <property type="entry name" value="MFS_dom"/>
</dbReference>
<feature type="transmembrane region" description="Helical" evidence="9">
    <location>
        <begin position="411"/>
        <end position="437"/>
    </location>
</feature>
<evidence type="ECO:0000256" key="6">
    <source>
        <dbReference type="ARBA" id="ARBA00023136"/>
    </source>
</evidence>
<evidence type="ECO:0000313" key="11">
    <source>
        <dbReference type="EMBL" id="KIZ01781.1"/>
    </source>
</evidence>